<name>A0A914S520_PAREQ</name>
<dbReference type="WBParaSite" id="PEQ_0001343201-mRNA-1">
    <property type="protein sequence ID" value="PEQ_0001343201-mRNA-1"/>
    <property type="gene ID" value="PEQ_0001343201"/>
</dbReference>
<accession>A0A914S520</accession>
<dbReference type="Proteomes" id="UP000887564">
    <property type="component" value="Unplaced"/>
</dbReference>
<keyword evidence="1" id="KW-1185">Reference proteome</keyword>
<proteinExistence type="predicted"/>
<evidence type="ECO:0000313" key="1">
    <source>
        <dbReference type="Proteomes" id="UP000887564"/>
    </source>
</evidence>
<protein>
    <submittedName>
        <fullName evidence="2">Uncharacterized protein</fullName>
    </submittedName>
</protein>
<reference evidence="2" key="1">
    <citation type="submission" date="2022-11" db="UniProtKB">
        <authorList>
            <consortium name="WormBaseParasite"/>
        </authorList>
    </citation>
    <scope>IDENTIFICATION</scope>
</reference>
<organism evidence="1 2">
    <name type="scientific">Parascaris equorum</name>
    <name type="common">Equine roundworm</name>
    <dbReference type="NCBI Taxonomy" id="6256"/>
    <lineage>
        <taxon>Eukaryota</taxon>
        <taxon>Metazoa</taxon>
        <taxon>Ecdysozoa</taxon>
        <taxon>Nematoda</taxon>
        <taxon>Chromadorea</taxon>
        <taxon>Rhabditida</taxon>
        <taxon>Spirurina</taxon>
        <taxon>Ascaridomorpha</taxon>
        <taxon>Ascaridoidea</taxon>
        <taxon>Ascarididae</taxon>
        <taxon>Parascaris</taxon>
    </lineage>
</organism>
<dbReference type="AlphaFoldDB" id="A0A914S520"/>
<evidence type="ECO:0000313" key="2">
    <source>
        <dbReference type="WBParaSite" id="PEQ_0001343201-mRNA-1"/>
    </source>
</evidence>
<sequence>MKAKELLADACMNVQDFRSNSTTVNATFPVEDGYNNTEIKVPGVIWDTVKDNVKLKRVPHQVALSAEDHRFSVSPSSSTRWDITKLFSLQDITEEGSA</sequence>